<dbReference type="Proteomes" id="UP001499993">
    <property type="component" value="Unassembled WGS sequence"/>
</dbReference>
<feature type="region of interest" description="Disordered" evidence="1">
    <location>
        <begin position="66"/>
        <end position="86"/>
    </location>
</feature>
<name>A0ABP9G642_9ACTN</name>
<sequence length="115" mass="12040">MRAGRRKTVRRPGPGTAGGTRRTAPAAAPRPCDAGPASNEHPECDRVDPSCPDSASCCAAPAQRPALHWEDSGPSPALGTGRDLRFRNTGQTSDFIRDARSKVIPGLPRKGVAKG</sequence>
<organism evidence="2 3">
    <name type="scientific">Streptomonospora halophila</name>
    <dbReference type="NCBI Taxonomy" id="427369"/>
    <lineage>
        <taxon>Bacteria</taxon>
        <taxon>Bacillati</taxon>
        <taxon>Actinomycetota</taxon>
        <taxon>Actinomycetes</taxon>
        <taxon>Streptosporangiales</taxon>
        <taxon>Nocardiopsidaceae</taxon>
        <taxon>Streptomonospora</taxon>
    </lineage>
</organism>
<gene>
    <name evidence="2" type="ORF">GCM10023224_05830</name>
</gene>
<accession>A0ABP9G642</accession>
<evidence type="ECO:0000313" key="3">
    <source>
        <dbReference type="Proteomes" id="UP001499993"/>
    </source>
</evidence>
<protein>
    <submittedName>
        <fullName evidence="2">Uncharacterized protein</fullName>
    </submittedName>
</protein>
<keyword evidence="3" id="KW-1185">Reference proteome</keyword>
<proteinExistence type="predicted"/>
<evidence type="ECO:0000256" key="1">
    <source>
        <dbReference type="SAM" id="MobiDB-lite"/>
    </source>
</evidence>
<comment type="caution">
    <text evidence="2">The sequence shown here is derived from an EMBL/GenBank/DDBJ whole genome shotgun (WGS) entry which is preliminary data.</text>
</comment>
<evidence type="ECO:0000313" key="2">
    <source>
        <dbReference type="EMBL" id="GAA4929191.1"/>
    </source>
</evidence>
<reference evidence="3" key="1">
    <citation type="journal article" date="2019" name="Int. J. Syst. Evol. Microbiol.">
        <title>The Global Catalogue of Microorganisms (GCM) 10K type strain sequencing project: providing services to taxonomists for standard genome sequencing and annotation.</title>
        <authorList>
            <consortium name="The Broad Institute Genomics Platform"/>
            <consortium name="The Broad Institute Genome Sequencing Center for Infectious Disease"/>
            <person name="Wu L."/>
            <person name="Ma J."/>
        </authorList>
    </citation>
    <scope>NUCLEOTIDE SEQUENCE [LARGE SCALE GENOMIC DNA]</scope>
    <source>
        <strain evidence="3">JCM 18123</strain>
    </source>
</reference>
<feature type="compositionally biased region" description="Low complexity" evidence="1">
    <location>
        <begin position="11"/>
        <end position="31"/>
    </location>
</feature>
<feature type="region of interest" description="Disordered" evidence="1">
    <location>
        <begin position="1"/>
        <end position="52"/>
    </location>
</feature>
<feature type="compositionally biased region" description="Basic residues" evidence="1">
    <location>
        <begin position="1"/>
        <end position="10"/>
    </location>
</feature>
<dbReference type="EMBL" id="BAABIK010000002">
    <property type="protein sequence ID" value="GAA4929191.1"/>
    <property type="molecule type" value="Genomic_DNA"/>
</dbReference>